<dbReference type="NCBIfam" id="TIGR02087">
    <property type="entry name" value="LEUD_arch"/>
    <property type="match status" value="1"/>
</dbReference>
<dbReference type="CDD" id="cd01577">
    <property type="entry name" value="IPMI_Swivel"/>
    <property type="match status" value="1"/>
</dbReference>
<dbReference type="InterPro" id="IPR015928">
    <property type="entry name" value="Aconitase/3IPM_dehydase_swvl"/>
</dbReference>
<dbReference type="GO" id="GO:0003861">
    <property type="term" value="F:3-isopropylmalate dehydratase activity"/>
    <property type="evidence" value="ECO:0007669"/>
    <property type="project" value="UniProtKB-UniRule"/>
</dbReference>
<evidence type="ECO:0000313" key="9">
    <source>
        <dbReference type="EMBL" id="OCC15097.1"/>
    </source>
</evidence>
<dbReference type="PATRIC" id="fig|1156395.6.peg.1598"/>
<evidence type="ECO:0000256" key="1">
    <source>
        <dbReference type="ARBA" id="ARBA00000491"/>
    </source>
</evidence>
<evidence type="ECO:0000313" key="10">
    <source>
        <dbReference type="Proteomes" id="UP000093080"/>
    </source>
</evidence>
<feature type="domain" description="Aconitase A/isopropylmalate dehydratase small subunit swivel" evidence="8">
    <location>
        <begin position="42"/>
        <end position="100"/>
    </location>
</feature>
<keyword evidence="10" id="KW-1185">Reference proteome</keyword>
<dbReference type="AlphaFoldDB" id="A0A1B9F572"/>
<dbReference type="Proteomes" id="UP000093080">
    <property type="component" value="Unassembled WGS sequence"/>
</dbReference>
<dbReference type="GO" id="GO:0009098">
    <property type="term" value="P:L-leucine biosynthetic process"/>
    <property type="evidence" value="ECO:0007669"/>
    <property type="project" value="UniProtKB-UniRule"/>
</dbReference>
<dbReference type="HAMAP" id="MF_01032">
    <property type="entry name" value="LeuD_type2"/>
    <property type="match status" value="1"/>
</dbReference>
<evidence type="ECO:0000259" key="8">
    <source>
        <dbReference type="Pfam" id="PF00694"/>
    </source>
</evidence>
<comment type="catalytic activity">
    <reaction evidence="1 7">
        <text>(2R,3S)-3-isopropylmalate = (2S)-2-isopropylmalate</text>
        <dbReference type="Rhea" id="RHEA:32287"/>
        <dbReference type="ChEBI" id="CHEBI:1178"/>
        <dbReference type="ChEBI" id="CHEBI:35121"/>
        <dbReference type="EC" id="4.2.1.33"/>
    </reaction>
</comment>
<organism evidence="9 10">
    <name type="scientific">Dissulfuribacter thermophilus</name>
    <dbReference type="NCBI Taxonomy" id="1156395"/>
    <lineage>
        <taxon>Bacteria</taxon>
        <taxon>Pseudomonadati</taxon>
        <taxon>Thermodesulfobacteriota</taxon>
        <taxon>Dissulfuribacteria</taxon>
        <taxon>Dissulfuribacterales</taxon>
        <taxon>Dissulfuribacteraceae</taxon>
        <taxon>Dissulfuribacter</taxon>
    </lineage>
</organism>
<evidence type="ECO:0000256" key="6">
    <source>
        <dbReference type="ARBA" id="ARBA00023239"/>
    </source>
</evidence>
<evidence type="ECO:0000256" key="5">
    <source>
        <dbReference type="ARBA" id="ARBA00011271"/>
    </source>
</evidence>
<comment type="pathway">
    <text evidence="3 7">Amino-acid biosynthesis; L-leucine biosynthesis; L-leucine from 3-methyl-2-oxobutanoate: step 2/4.</text>
</comment>
<proteinExistence type="inferred from homology"/>
<dbReference type="FunFam" id="3.20.19.10:FF:000007">
    <property type="entry name" value="Isopropylmalate/citramalate isomerase small subunit"/>
    <property type="match status" value="1"/>
</dbReference>
<dbReference type="NCBIfam" id="TIGR02084">
    <property type="entry name" value="leud"/>
    <property type="match status" value="1"/>
</dbReference>
<dbReference type="RefSeq" id="WP_067618605.1">
    <property type="nucleotide sequence ID" value="NZ_MAGO01000007.1"/>
</dbReference>
<dbReference type="InterPro" id="IPR033940">
    <property type="entry name" value="IPMI_Swivel"/>
</dbReference>
<evidence type="ECO:0000256" key="2">
    <source>
        <dbReference type="ARBA" id="ARBA00002695"/>
    </source>
</evidence>
<dbReference type="EMBL" id="MAGO01000007">
    <property type="protein sequence ID" value="OCC15097.1"/>
    <property type="molecule type" value="Genomic_DNA"/>
</dbReference>
<keyword evidence="6 7" id="KW-0456">Lyase</keyword>
<protein>
    <recommendedName>
        <fullName evidence="7">3-isopropylmalate dehydratase small subunit</fullName>
        <ecNumber evidence="7">4.2.1.33</ecNumber>
    </recommendedName>
    <alternativeName>
        <fullName evidence="7">Alpha-IPM isomerase</fullName>
        <shortName evidence="7">IPMI</shortName>
    </alternativeName>
    <alternativeName>
        <fullName evidence="7">Isopropylmalate isomerase</fullName>
    </alternativeName>
</protein>
<reference evidence="9 10" key="1">
    <citation type="submission" date="2016-06" db="EMBL/GenBank/DDBJ databases">
        <title>Respiratory ammonification of nitrate coupled to the oxidation of elemental sulfur in deep-sea autotrophic thermophilic bacteria.</title>
        <authorList>
            <person name="Slobodkina G.B."/>
            <person name="Mardanov A.V."/>
            <person name="Ravin N.V."/>
            <person name="Frolova A.A."/>
            <person name="Viryasiv M.B."/>
            <person name="Chernyh N.A."/>
            <person name="Bonch-Osmolovskaya E.A."/>
            <person name="Slobodkin A.I."/>
        </authorList>
    </citation>
    <scope>NUCLEOTIDE SEQUENCE [LARGE SCALE GENOMIC DNA]</scope>
    <source>
        <strain evidence="9 10">S69</strain>
    </source>
</reference>
<keyword evidence="7" id="KW-0100">Branched-chain amino acid biosynthesis</keyword>
<dbReference type="InterPro" id="IPR050075">
    <property type="entry name" value="LeuD"/>
</dbReference>
<comment type="function">
    <text evidence="2 7">Catalyzes the isomerization between 2-isopropylmalate and 3-isopropylmalate, via the formation of 2-isopropylmaleate.</text>
</comment>
<accession>A0A1B9F572</accession>
<dbReference type="Gene3D" id="3.20.19.10">
    <property type="entry name" value="Aconitase, domain 4"/>
    <property type="match status" value="1"/>
</dbReference>
<dbReference type="Pfam" id="PF00694">
    <property type="entry name" value="Aconitase_C"/>
    <property type="match status" value="1"/>
</dbReference>
<dbReference type="InterPro" id="IPR011827">
    <property type="entry name" value="LeuD_type2/HacB/DmdB"/>
</dbReference>
<dbReference type="OrthoDB" id="9777465at2"/>
<dbReference type="PANTHER" id="PTHR43345:SF2">
    <property type="entry name" value="3-ISOPROPYLMALATE DEHYDRATASE SMALL SUBUNIT 1"/>
    <property type="match status" value="1"/>
</dbReference>
<comment type="similarity">
    <text evidence="4 7">Belongs to the LeuD family. LeuD type 2 subfamily.</text>
</comment>
<evidence type="ECO:0000256" key="3">
    <source>
        <dbReference type="ARBA" id="ARBA00004729"/>
    </source>
</evidence>
<dbReference type="EC" id="4.2.1.33" evidence="7"/>
<dbReference type="InterPro" id="IPR011824">
    <property type="entry name" value="LeuD/DmdB_bac"/>
</dbReference>
<name>A0A1B9F572_9BACT</name>
<gene>
    <name evidence="7" type="primary">leuD</name>
    <name evidence="9" type="ORF">DBT_1583</name>
</gene>
<dbReference type="SUPFAM" id="SSF52016">
    <property type="entry name" value="LeuD/IlvD-like"/>
    <property type="match status" value="1"/>
</dbReference>
<dbReference type="InterPro" id="IPR000573">
    <property type="entry name" value="AconitaseA/IPMdHydase_ssu_swvl"/>
</dbReference>
<evidence type="ECO:0000256" key="4">
    <source>
        <dbReference type="ARBA" id="ARBA00009869"/>
    </source>
</evidence>
<comment type="subunit">
    <text evidence="5 7">Heterodimer of LeuC and LeuD.</text>
</comment>
<dbReference type="PANTHER" id="PTHR43345">
    <property type="entry name" value="3-ISOPROPYLMALATE DEHYDRATASE SMALL SUBUNIT 2-RELATED-RELATED"/>
    <property type="match status" value="1"/>
</dbReference>
<keyword evidence="7" id="KW-0432">Leucine biosynthesis</keyword>
<dbReference type="STRING" id="1156395.DBT_1583"/>
<keyword evidence="7" id="KW-0028">Amino-acid biosynthesis</keyword>
<comment type="caution">
    <text evidence="9">The sequence shown here is derived from an EMBL/GenBank/DDBJ whole genome shotgun (WGS) entry which is preliminary data.</text>
</comment>
<dbReference type="UniPathway" id="UPA00048">
    <property type="reaction ID" value="UER00071"/>
</dbReference>
<evidence type="ECO:0000256" key="7">
    <source>
        <dbReference type="HAMAP-Rule" id="MF_01032"/>
    </source>
</evidence>
<sequence>MLFKGKAWKFGENIDTDAIIPARYLNTSDPQELAKHCMEDADREFPNKVQPGDIIVAGKNFGCGSSREHAPIAIKAAGVSCVIAPSFARIFYRNAFNMGLPIFECSEAAREINEGDELEVDADNGEIRNLTTGKTYKAQPIPAFMQELIRDGGLIAHILKGMKKGSDGKMACDCTGCSVRG</sequence>